<reference evidence="4" key="1">
    <citation type="journal article" date="2013" name="Science">
        <title>The Amborella genome and the evolution of flowering plants.</title>
        <authorList>
            <consortium name="Amborella Genome Project"/>
        </authorList>
    </citation>
    <scope>NUCLEOTIDE SEQUENCE [LARGE SCALE GENOMIC DNA]</scope>
</reference>
<dbReference type="PROSITE" id="PS51375">
    <property type="entry name" value="PPR"/>
    <property type="match status" value="5"/>
</dbReference>
<evidence type="ECO:0000313" key="3">
    <source>
        <dbReference type="EMBL" id="ERM96263.1"/>
    </source>
</evidence>
<organism evidence="3 4">
    <name type="scientific">Amborella trichopoda</name>
    <dbReference type="NCBI Taxonomy" id="13333"/>
    <lineage>
        <taxon>Eukaryota</taxon>
        <taxon>Viridiplantae</taxon>
        <taxon>Streptophyta</taxon>
        <taxon>Embryophyta</taxon>
        <taxon>Tracheophyta</taxon>
        <taxon>Spermatophyta</taxon>
        <taxon>Magnoliopsida</taxon>
        <taxon>Amborellales</taxon>
        <taxon>Amborellaceae</taxon>
        <taxon>Amborella</taxon>
    </lineage>
</organism>
<dbReference type="HOGENOM" id="CLU_002706_37_2_1"/>
<dbReference type="Pfam" id="PF01535">
    <property type="entry name" value="PPR"/>
    <property type="match status" value="3"/>
</dbReference>
<dbReference type="Gramene" id="ERM96263">
    <property type="protein sequence ID" value="ERM96263"/>
    <property type="gene ID" value="AMTR_s00001p00155170"/>
</dbReference>
<evidence type="ECO:0008006" key="5">
    <source>
        <dbReference type="Google" id="ProtNLM"/>
    </source>
</evidence>
<proteinExistence type="predicted"/>
<evidence type="ECO:0000256" key="1">
    <source>
        <dbReference type="ARBA" id="ARBA00022737"/>
    </source>
</evidence>
<feature type="repeat" description="PPR" evidence="2">
    <location>
        <begin position="200"/>
        <end position="230"/>
    </location>
</feature>
<evidence type="ECO:0000256" key="2">
    <source>
        <dbReference type="PROSITE-ProRule" id="PRU00708"/>
    </source>
</evidence>
<dbReference type="Proteomes" id="UP000017836">
    <property type="component" value="Unassembled WGS sequence"/>
</dbReference>
<feature type="repeat" description="PPR" evidence="2">
    <location>
        <begin position="99"/>
        <end position="133"/>
    </location>
</feature>
<dbReference type="Gene3D" id="1.25.40.10">
    <property type="entry name" value="Tetratricopeptide repeat domain"/>
    <property type="match status" value="4"/>
</dbReference>
<dbReference type="Pfam" id="PF13041">
    <property type="entry name" value="PPR_2"/>
    <property type="match status" value="2"/>
</dbReference>
<name>W1NL69_AMBTC</name>
<dbReference type="eggNOG" id="KOG4197">
    <property type="taxonomic scope" value="Eukaryota"/>
</dbReference>
<evidence type="ECO:0000313" key="4">
    <source>
        <dbReference type="Proteomes" id="UP000017836"/>
    </source>
</evidence>
<keyword evidence="4" id="KW-1185">Reference proteome</keyword>
<feature type="repeat" description="PPR" evidence="2">
    <location>
        <begin position="169"/>
        <end position="199"/>
    </location>
</feature>
<protein>
    <recommendedName>
        <fullName evidence="5">Pentacotripeptide-repeat region of PRORP domain-containing protein</fullName>
    </recommendedName>
</protein>
<dbReference type="GO" id="GO:0003723">
    <property type="term" value="F:RNA binding"/>
    <property type="evidence" value="ECO:0000318"/>
    <property type="project" value="GO_Central"/>
</dbReference>
<dbReference type="PANTHER" id="PTHR24015">
    <property type="entry name" value="OS07G0578800 PROTEIN-RELATED"/>
    <property type="match status" value="1"/>
</dbReference>
<dbReference type="EMBL" id="KI397142">
    <property type="protein sequence ID" value="ERM96263.1"/>
    <property type="molecule type" value="Genomic_DNA"/>
</dbReference>
<dbReference type="InterPro" id="IPR002885">
    <property type="entry name" value="PPR_rpt"/>
</dbReference>
<dbReference type="InterPro" id="IPR011990">
    <property type="entry name" value="TPR-like_helical_dom_sf"/>
</dbReference>
<feature type="repeat" description="PPR" evidence="2">
    <location>
        <begin position="337"/>
        <end position="367"/>
    </location>
</feature>
<feature type="repeat" description="PPR" evidence="2">
    <location>
        <begin position="302"/>
        <end position="336"/>
    </location>
</feature>
<keyword evidence="1" id="KW-0677">Repeat</keyword>
<dbReference type="NCBIfam" id="TIGR00756">
    <property type="entry name" value="PPR"/>
    <property type="match status" value="6"/>
</dbReference>
<dbReference type="OMA" id="RAYDEMQ"/>
<dbReference type="FunFam" id="1.25.40.10:FF:000090">
    <property type="entry name" value="Pentatricopeptide repeat-containing protein, chloroplastic"/>
    <property type="match status" value="1"/>
</dbReference>
<dbReference type="AlphaFoldDB" id="W1NL69"/>
<gene>
    <name evidence="3" type="ORF">AMTR_s00001p00155170</name>
</gene>
<dbReference type="InterPro" id="IPR046960">
    <property type="entry name" value="PPR_At4g14850-like_plant"/>
</dbReference>
<dbReference type="FunFam" id="1.25.40.10:FF:000344">
    <property type="entry name" value="Pentatricopeptide repeat-containing protein"/>
    <property type="match status" value="1"/>
</dbReference>
<dbReference type="GO" id="GO:0009451">
    <property type="term" value="P:RNA modification"/>
    <property type="evidence" value="ECO:0000318"/>
    <property type="project" value="GO_Central"/>
</dbReference>
<sequence>MAFGVSIRLPIKHGFVRGRAFGYFPDRGNGSSFLDSYEYSQLLQSCRDIESLKAVHAQVVTAGYQSNMYLAAKLIEIYRDFSGSMEDGRKVFNNTTERDSQLYNVLIRGYTTHGSYMEAIRAYDEMQMQGLKPNHFSFPFVLKACSAMGDLEKGKEIHRDSMMAGMNGHTYVCNGLIAMYARCGDLTNARQVFDEMPERDVISWNSMIAGYCQNDHPKEALELFHGMLLGFREGLDGVTLVAILPSLSQLSALGHGRWAHCYAIKNGFVVDVVLGTALVNMYAKCGRLSVARLVFDRMAQRNVFSWNALIGGYGVYGLASDALGTFSLMLKANISPDAITFVYVLSACAHAGLVDDARQWFRAMRDDHSLEPSGEHYACMVDALGRAGLFDEAMSIINSMPFEPGADVWGSLLGACRIHKDMIARPVAMYRTWALAAWNGQGISVARMDVVGVT</sequence>
<accession>W1NL69</accession>
<dbReference type="PANTHER" id="PTHR24015:SF1933">
    <property type="entry name" value="PENTATRICOPEPTIDE REPEAT-CONTAINING PROTEIN"/>
    <property type="match status" value="1"/>
</dbReference>